<dbReference type="InterPro" id="IPR003171">
    <property type="entry name" value="Mehydrof_redctse-like"/>
</dbReference>
<evidence type="ECO:0000256" key="1">
    <source>
        <dbReference type="ARBA" id="ARBA00001974"/>
    </source>
</evidence>
<dbReference type="NCBIfam" id="TIGR00676">
    <property type="entry name" value="fadh2"/>
    <property type="match status" value="1"/>
</dbReference>
<dbReference type="PANTHER" id="PTHR45754">
    <property type="entry name" value="METHYLENETETRAHYDROFOLATE REDUCTASE"/>
    <property type="match status" value="1"/>
</dbReference>
<dbReference type="GO" id="GO:0106312">
    <property type="term" value="F:methylenetetrahydrofolate reductase (NADH) activity"/>
    <property type="evidence" value="ECO:0007669"/>
    <property type="project" value="UniProtKB-EC"/>
</dbReference>
<accession>A0A2M9XAL2</accession>
<comment type="pathway">
    <text evidence="10">Amino-acid biosynthesis; L-methionine biosynthesis via de novo pathway.</text>
</comment>
<dbReference type="InterPro" id="IPR029041">
    <property type="entry name" value="FAD-linked_oxidoreductase-like"/>
</dbReference>
<dbReference type="UniPathway" id="UPA00193"/>
<comment type="catalytic activity">
    <reaction evidence="11">
        <text>(6S)-5-methyl-5,6,7,8-tetrahydrofolate + NAD(+) = (6R)-5,10-methylene-5,6,7,8-tetrahydrofolate + NADH + H(+)</text>
        <dbReference type="Rhea" id="RHEA:19821"/>
        <dbReference type="ChEBI" id="CHEBI:15378"/>
        <dbReference type="ChEBI" id="CHEBI:15636"/>
        <dbReference type="ChEBI" id="CHEBI:18608"/>
        <dbReference type="ChEBI" id="CHEBI:57540"/>
        <dbReference type="ChEBI" id="CHEBI:57945"/>
        <dbReference type="EC" id="1.5.1.54"/>
    </reaction>
    <physiologicalReaction direction="right-to-left" evidence="11">
        <dbReference type="Rhea" id="RHEA:19823"/>
    </physiologicalReaction>
</comment>
<dbReference type="InterPro" id="IPR004620">
    <property type="entry name" value="MTHF_reductase_bac"/>
</dbReference>
<evidence type="ECO:0000313" key="14">
    <source>
        <dbReference type="Proteomes" id="UP000232196"/>
    </source>
</evidence>
<dbReference type="Gene3D" id="3.20.20.220">
    <property type="match status" value="1"/>
</dbReference>
<keyword evidence="14" id="KW-1185">Reference proteome</keyword>
<sequence>MKKILEIYKTAKTPVYSFEFFPPKTPEGEVKLFEAVEELSKVDPGYITVTYGAGGSTRDKTIRITSELAKKFSLPAAAHFTCVGGNKDEIRVILKQIRESGIENLMALRGDPPKGEEAFKKVEGGFSHASELISFIKAEGFDFCMGAACYPEKHPEAASLESDVDNLKRKVDSGASYLVSQLFFKNSNFESFLNLIRKKGINVPVIPGIMPITSFAQIERFKAMAACEFPEKLVSDLEEVKDQPQEFYKRSTNFSVSQCRELVKMGAPGIHLYTLNQSPASLDIVRELKKLKE</sequence>
<proteinExistence type="inferred from homology"/>
<evidence type="ECO:0000313" key="13">
    <source>
        <dbReference type="EMBL" id="PJZ24694.1"/>
    </source>
</evidence>
<dbReference type="OrthoDB" id="9812555at2"/>
<dbReference type="Proteomes" id="UP000232196">
    <property type="component" value="Unassembled WGS sequence"/>
</dbReference>
<evidence type="ECO:0000256" key="4">
    <source>
        <dbReference type="ARBA" id="ARBA00022605"/>
    </source>
</evidence>
<dbReference type="GO" id="GO:0005829">
    <property type="term" value="C:cytosol"/>
    <property type="evidence" value="ECO:0007669"/>
    <property type="project" value="InterPro"/>
</dbReference>
<dbReference type="Pfam" id="PF02219">
    <property type="entry name" value="MTHFR"/>
    <property type="match status" value="1"/>
</dbReference>
<comment type="caution">
    <text evidence="13">The sequence shown here is derived from an EMBL/GenBank/DDBJ whole genome shotgun (WGS) entry which is preliminary data.</text>
</comment>
<organism evidence="13 14">
    <name type="scientific">Leptospira hartskeerlii</name>
    <dbReference type="NCBI Taxonomy" id="2023177"/>
    <lineage>
        <taxon>Bacteria</taxon>
        <taxon>Pseudomonadati</taxon>
        <taxon>Spirochaetota</taxon>
        <taxon>Spirochaetia</taxon>
        <taxon>Leptospirales</taxon>
        <taxon>Leptospiraceae</taxon>
        <taxon>Leptospira</taxon>
    </lineage>
</organism>
<dbReference type="EMBL" id="NPDN01000007">
    <property type="protein sequence ID" value="PJZ24694.1"/>
    <property type="molecule type" value="Genomic_DNA"/>
</dbReference>
<dbReference type="CDD" id="cd00537">
    <property type="entry name" value="MTHFR"/>
    <property type="match status" value="1"/>
</dbReference>
<evidence type="ECO:0000256" key="9">
    <source>
        <dbReference type="ARBA" id="ARBA00023167"/>
    </source>
</evidence>
<evidence type="ECO:0000256" key="2">
    <source>
        <dbReference type="ARBA" id="ARBA00004777"/>
    </source>
</evidence>
<evidence type="ECO:0000256" key="3">
    <source>
        <dbReference type="ARBA" id="ARBA00006743"/>
    </source>
</evidence>
<keyword evidence="8" id="KW-0520">NAD</keyword>
<dbReference type="PANTHER" id="PTHR45754:SF3">
    <property type="entry name" value="METHYLENETETRAHYDROFOLATE REDUCTASE (NADPH)"/>
    <property type="match status" value="1"/>
</dbReference>
<keyword evidence="7 12" id="KW-0560">Oxidoreductase</keyword>
<comment type="cofactor">
    <cofactor evidence="1 12">
        <name>FAD</name>
        <dbReference type="ChEBI" id="CHEBI:57692"/>
    </cofactor>
</comment>
<evidence type="ECO:0000256" key="12">
    <source>
        <dbReference type="RuleBase" id="RU003862"/>
    </source>
</evidence>
<keyword evidence="6 12" id="KW-0274">FAD</keyword>
<evidence type="ECO:0000256" key="8">
    <source>
        <dbReference type="ARBA" id="ARBA00023027"/>
    </source>
</evidence>
<dbReference type="AlphaFoldDB" id="A0A2M9XAL2"/>
<dbReference type="RefSeq" id="WP_100707391.1">
    <property type="nucleotide sequence ID" value="NZ_NPDL01000006.1"/>
</dbReference>
<name>A0A2M9XAL2_9LEPT</name>
<protein>
    <recommendedName>
        <fullName evidence="12">Methylenetetrahydrofolate reductase</fullName>
        <ecNumber evidence="12">1.5.1.54</ecNumber>
    </recommendedName>
</protein>
<comment type="pathway">
    <text evidence="2 12">One-carbon metabolism; tetrahydrofolate interconversion.</text>
</comment>
<dbReference type="GO" id="GO:0035999">
    <property type="term" value="P:tetrahydrofolate interconversion"/>
    <property type="evidence" value="ECO:0007669"/>
    <property type="project" value="UniProtKB-UniPathway"/>
</dbReference>
<reference evidence="13 14" key="1">
    <citation type="submission" date="2017-07" db="EMBL/GenBank/DDBJ databases">
        <title>Leptospira spp. isolated from tropical soils.</title>
        <authorList>
            <person name="Thibeaux R."/>
            <person name="Iraola G."/>
            <person name="Ferres I."/>
            <person name="Bierque E."/>
            <person name="Girault D."/>
            <person name="Soupe-Gilbert M.-E."/>
            <person name="Picardeau M."/>
            <person name="Goarant C."/>
        </authorList>
    </citation>
    <scope>NUCLEOTIDE SEQUENCE [LARGE SCALE GENOMIC DNA]</scope>
    <source>
        <strain evidence="13 14">MCA1-C-A1</strain>
    </source>
</reference>
<dbReference type="GO" id="GO:0071949">
    <property type="term" value="F:FAD binding"/>
    <property type="evidence" value="ECO:0007669"/>
    <property type="project" value="TreeGrafter"/>
</dbReference>
<evidence type="ECO:0000256" key="7">
    <source>
        <dbReference type="ARBA" id="ARBA00023002"/>
    </source>
</evidence>
<dbReference type="SUPFAM" id="SSF51730">
    <property type="entry name" value="FAD-linked oxidoreductase"/>
    <property type="match status" value="1"/>
</dbReference>
<keyword evidence="5 12" id="KW-0285">Flavoprotein</keyword>
<evidence type="ECO:0000256" key="10">
    <source>
        <dbReference type="ARBA" id="ARBA00034478"/>
    </source>
</evidence>
<evidence type="ECO:0000256" key="5">
    <source>
        <dbReference type="ARBA" id="ARBA00022630"/>
    </source>
</evidence>
<dbReference type="GO" id="GO:0009086">
    <property type="term" value="P:methionine biosynthetic process"/>
    <property type="evidence" value="ECO:0007669"/>
    <property type="project" value="UniProtKB-KW"/>
</dbReference>
<comment type="similarity">
    <text evidence="3 12">Belongs to the methylenetetrahydrofolate reductase family.</text>
</comment>
<evidence type="ECO:0000256" key="11">
    <source>
        <dbReference type="ARBA" id="ARBA00048628"/>
    </source>
</evidence>
<keyword evidence="4" id="KW-0028">Amino-acid biosynthesis</keyword>
<evidence type="ECO:0000256" key="6">
    <source>
        <dbReference type="ARBA" id="ARBA00022827"/>
    </source>
</evidence>
<keyword evidence="9" id="KW-0486">Methionine biosynthesis</keyword>
<gene>
    <name evidence="13" type="primary">metF</name>
    <name evidence="13" type="ORF">CH357_13995</name>
</gene>
<dbReference type="EC" id="1.5.1.54" evidence="12"/>